<dbReference type="AlphaFoldDB" id="A0A6M3KM65"/>
<name>A0A6M3KM65_9ZZZZ</name>
<dbReference type="EMBL" id="MT142488">
    <property type="protein sequence ID" value="QJA82485.1"/>
    <property type="molecule type" value="Genomic_DNA"/>
</dbReference>
<protein>
    <submittedName>
        <fullName evidence="2">Uncharacterized protein</fullName>
    </submittedName>
</protein>
<dbReference type="EMBL" id="MT141514">
    <property type="protein sequence ID" value="QJA64179.1"/>
    <property type="molecule type" value="Genomic_DNA"/>
</dbReference>
<gene>
    <name evidence="2" type="ORF">MM415A00402_0038</name>
    <name evidence="1" type="ORF">MM415B00534_0038</name>
</gene>
<sequence>MQMLLEEGERAGSVKNVAEKLGIKPQTLSVWRMSPLWRARYQQEREEWEANLRDVPISSARYRQQRRQKELDRLEECRYTAESLAEVSAAARATDQILTSAAKEVQGVVVEPAEGARAVHGSFVVESQDPQEARRAFAEYVRYMAEDMGLMDEPVRVLVERLGAPQLEA</sequence>
<proteinExistence type="predicted"/>
<evidence type="ECO:0000313" key="2">
    <source>
        <dbReference type="EMBL" id="QJA82485.1"/>
    </source>
</evidence>
<organism evidence="2">
    <name type="scientific">viral metagenome</name>
    <dbReference type="NCBI Taxonomy" id="1070528"/>
    <lineage>
        <taxon>unclassified sequences</taxon>
        <taxon>metagenomes</taxon>
        <taxon>organismal metagenomes</taxon>
    </lineage>
</organism>
<reference evidence="2" key="1">
    <citation type="submission" date="2020-03" db="EMBL/GenBank/DDBJ databases">
        <title>The deep terrestrial virosphere.</title>
        <authorList>
            <person name="Holmfeldt K."/>
            <person name="Nilsson E."/>
            <person name="Simone D."/>
            <person name="Lopez-Fernandez M."/>
            <person name="Wu X."/>
            <person name="de Brujin I."/>
            <person name="Lundin D."/>
            <person name="Andersson A."/>
            <person name="Bertilsson S."/>
            <person name="Dopson M."/>
        </authorList>
    </citation>
    <scope>NUCLEOTIDE SEQUENCE</scope>
    <source>
        <strain evidence="2">MM415A00402</strain>
        <strain evidence="1">MM415B00534</strain>
    </source>
</reference>
<evidence type="ECO:0000313" key="1">
    <source>
        <dbReference type="EMBL" id="QJA64179.1"/>
    </source>
</evidence>
<accession>A0A6M3KM65</accession>